<keyword evidence="2" id="KW-1185">Reference proteome</keyword>
<dbReference type="Proteomes" id="UP000648873">
    <property type="component" value="Unassembled WGS sequence"/>
</dbReference>
<sequence>MAKVTIVISSPVIENVSKISPPDQLPVGIIFRWFNPVFSRTEKFIRQDINETKLNCIQ</sequence>
<evidence type="ECO:0000313" key="2">
    <source>
        <dbReference type="Proteomes" id="UP000648873"/>
    </source>
</evidence>
<gene>
    <name evidence="1" type="ORF">H6G40_19990</name>
</gene>
<evidence type="ECO:0000313" key="1">
    <source>
        <dbReference type="EMBL" id="MBD2602444.1"/>
    </source>
</evidence>
<reference evidence="1 2" key="1">
    <citation type="journal article" date="2020" name="ISME J.">
        <title>Comparative genomics reveals insights into cyanobacterial evolution and habitat adaptation.</title>
        <authorList>
            <person name="Chen M.Y."/>
            <person name="Teng W.K."/>
            <person name="Zhao L."/>
            <person name="Hu C.X."/>
            <person name="Zhou Y.K."/>
            <person name="Han B.P."/>
            <person name="Song L.R."/>
            <person name="Shu W.S."/>
        </authorList>
    </citation>
    <scope>NUCLEOTIDE SEQUENCE [LARGE SCALE GENOMIC DNA]</scope>
    <source>
        <strain evidence="1 2">FACHB-1342</strain>
    </source>
</reference>
<comment type="caution">
    <text evidence="1">The sequence shown here is derived from an EMBL/GenBank/DDBJ whole genome shotgun (WGS) entry which is preliminary data.</text>
</comment>
<protein>
    <submittedName>
        <fullName evidence="1">Uncharacterized protein</fullName>
    </submittedName>
</protein>
<proteinExistence type="predicted"/>
<accession>A0ABR8GGU4</accession>
<dbReference type="EMBL" id="JACJSV010000082">
    <property type="protein sequence ID" value="MBD2602444.1"/>
    <property type="molecule type" value="Genomic_DNA"/>
</dbReference>
<name>A0ABR8GGU4_MICVR</name>
<organism evidence="1 2">
    <name type="scientific">Microcystis viridis FACHB-1342</name>
    <dbReference type="NCBI Taxonomy" id="2692900"/>
    <lineage>
        <taxon>Bacteria</taxon>
        <taxon>Bacillati</taxon>
        <taxon>Cyanobacteriota</taxon>
        <taxon>Cyanophyceae</taxon>
        <taxon>Oscillatoriophycideae</taxon>
        <taxon>Chroococcales</taxon>
        <taxon>Microcystaceae</taxon>
        <taxon>Microcystis</taxon>
    </lineage>
</organism>